<evidence type="ECO:0000259" key="11">
    <source>
        <dbReference type="PROSITE" id="PS51030"/>
    </source>
</evidence>
<keyword evidence="3" id="KW-0863">Zinc-finger</keyword>
<evidence type="ECO:0000256" key="5">
    <source>
        <dbReference type="ARBA" id="ARBA00023015"/>
    </source>
</evidence>
<dbReference type="GO" id="GO:0005634">
    <property type="term" value="C:nucleus"/>
    <property type="evidence" value="ECO:0007669"/>
    <property type="project" value="UniProtKB-SubCell"/>
</dbReference>
<dbReference type="CDD" id="cd06916">
    <property type="entry name" value="NR_DBD_like"/>
    <property type="match status" value="1"/>
</dbReference>
<proteinExistence type="predicted"/>
<sequence>MQQPSSSESEANAPLNQRFPPFTPSTPQQQLQQHVQQRSLVLPGMGIQRQLPNSSLYPPALLAQMFQPYFNGVFPPPEFAFHFLNQPTTSSSAQPKPLEPSAPFSKRMATMQHISEDRDSGNESLSYAGSPPLSGTSSNESSRSNSFSVSALLKTELVAKARTALSSVDEGKPQPMQGAGPVQDQQVQIHTPTPVKPQPHHHHQAIPPHLQHHLQMQGFQFPHSSAPGPPLQQLSNFCFPPGASGPLTPQRPPQPPQQLQHGNYQDQFRLQSFFTMGMPPVNDVPNQRDVCVVCHDNASGYHYGVMSCEGCKGFFRRTVQKNMDYVCHKEKSCPVDRVSRNRCQACRFQKCIDKGMSKATFQESVRQDRTRKRKTRDDDKDFELDETRTLMRIVEEVTQAYQETFPDGVTVQSVEDMTQRVGRFVSKISLFKEYSEDTLAAKVREGTGGCMLLRRAFAGDDSSAAADGQTTLVERLRSGLGHVDLDELALLSAVHVAQPGGVHGNDSVTLKLTECLQAQVRLNNPDKENASKFTRMLFKLPLLDTPNS</sequence>
<dbReference type="OrthoDB" id="6355676at2759"/>
<dbReference type="InterPro" id="IPR001628">
    <property type="entry name" value="Znf_hrmn_rcpt"/>
</dbReference>
<evidence type="ECO:0000256" key="8">
    <source>
        <dbReference type="ARBA" id="ARBA00023170"/>
    </source>
</evidence>
<dbReference type="SUPFAM" id="SSF57716">
    <property type="entry name" value="Glucocorticoid receptor-like (DNA-binding domain)"/>
    <property type="match status" value="1"/>
</dbReference>
<keyword evidence="9" id="KW-0539">Nucleus</keyword>
<feature type="region of interest" description="Disordered" evidence="10">
    <location>
        <begin position="220"/>
        <end position="261"/>
    </location>
</feature>
<feature type="compositionally biased region" description="Low complexity" evidence="10">
    <location>
        <begin position="17"/>
        <end position="35"/>
    </location>
</feature>
<dbReference type="Pfam" id="PF00105">
    <property type="entry name" value="zf-C4"/>
    <property type="match status" value="1"/>
</dbReference>
<dbReference type="PRINTS" id="PR00047">
    <property type="entry name" value="STROIDFINGER"/>
</dbReference>
<keyword evidence="2" id="KW-0479">Metal-binding</keyword>
<organism evidence="13 14">
    <name type="scientific">Heligmosomoides polygyrus</name>
    <name type="common">Parasitic roundworm</name>
    <dbReference type="NCBI Taxonomy" id="6339"/>
    <lineage>
        <taxon>Eukaryota</taxon>
        <taxon>Metazoa</taxon>
        <taxon>Ecdysozoa</taxon>
        <taxon>Nematoda</taxon>
        <taxon>Chromadorea</taxon>
        <taxon>Rhabditida</taxon>
        <taxon>Rhabditina</taxon>
        <taxon>Rhabditomorpha</taxon>
        <taxon>Strongyloidea</taxon>
        <taxon>Heligmosomidae</taxon>
        <taxon>Heligmosomoides</taxon>
    </lineage>
</organism>
<dbReference type="Gene3D" id="3.30.50.10">
    <property type="entry name" value="Erythroid Transcription Factor GATA-1, subunit A"/>
    <property type="match status" value="1"/>
</dbReference>
<keyword evidence="6" id="KW-0238">DNA-binding</keyword>
<evidence type="ECO:0000256" key="1">
    <source>
        <dbReference type="ARBA" id="ARBA00004123"/>
    </source>
</evidence>
<evidence type="ECO:0000256" key="10">
    <source>
        <dbReference type="SAM" id="MobiDB-lite"/>
    </source>
</evidence>
<dbReference type="GO" id="GO:0005667">
    <property type="term" value="C:transcription regulator complex"/>
    <property type="evidence" value="ECO:0007669"/>
    <property type="project" value="TreeGrafter"/>
</dbReference>
<dbReference type="GO" id="GO:0071376">
    <property type="term" value="P:cellular response to corticotropin-releasing hormone stimulus"/>
    <property type="evidence" value="ECO:0007669"/>
    <property type="project" value="TreeGrafter"/>
</dbReference>
<evidence type="ECO:0000256" key="6">
    <source>
        <dbReference type="ARBA" id="ARBA00023125"/>
    </source>
</evidence>
<dbReference type="WBParaSite" id="HPBE_0001049901-mRNA-1">
    <property type="protein sequence ID" value="HPBE_0001049901-mRNA-1"/>
    <property type="gene ID" value="HPBE_0001049901"/>
</dbReference>
<dbReference type="AlphaFoldDB" id="A0A183FRM5"/>
<feature type="region of interest" description="Disordered" evidence="10">
    <location>
        <begin position="164"/>
        <end position="206"/>
    </location>
</feature>
<feature type="compositionally biased region" description="Polar residues" evidence="10">
    <location>
        <begin position="1"/>
        <end position="10"/>
    </location>
</feature>
<dbReference type="PANTHER" id="PTHR24085:SF9">
    <property type="match status" value="1"/>
</dbReference>
<accession>A0A3P8CM89</accession>
<feature type="domain" description="Nuclear receptor" evidence="11">
    <location>
        <begin position="288"/>
        <end position="363"/>
    </location>
</feature>
<dbReference type="PANTHER" id="PTHR24085">
    <property type="entry name" value="NUCLEAR HORMONE RECEPTOR"/>
    <property type="match status" value="1"/>
</dbReference>
<dbReference type="SMART" id="SM00399">
    <property type="entry name" value="ZnF_C4"/>
    <property type="match status" value="1"/>
</dbReference>
<evidence type="ECO:0000256" key="3">
    <source>
        <dbReference type="ARBA" id="ARBA00022771"/>
    </source>
</evidence>
<gene>
    <name evidence="12" type="ORF">HPBE_LOCUS10500</name>
</gene>
<keyword evidence="5" id="KW-0805">Transcription regulation</keyword>
<dbReference type="EMBL" id="UZAH01026784">
    <property type="protein sequence ID" value="VDO85302.1"/>
    <property type="molecule type" value="Genomic_DNA"/>
</dbReference>
<feature type="region of interest" description="Disordered" evidence="10">
    <location>
        <begin position="110"/>
        <end position="144"/>
    </location>
</feature>
<keyword evidence="8" id="KW-0675">Receptor</keyword>
<dbReference type="Proteomes" id="UP000050761">
    <property type="component" value="Unassembled WGS sequence"/>
</dbReference>
<dbReference type="FunFam" id="3.30.50.10:FF:000006">
    <property type="entry name" value="Nuclear receptor subfamily 5 group A member"/>
    <property type="match status" value="1"/>
</dbReference>
<reference evidence="12 13" key="1">
    <citation type="submission" date="2018-11" db="EMBL/GenBank/DDBJ databases">
        <authorList>
            <consortium name="Pathogen Informatics"/>
        </authorList>
    </citation>
    <scope>NUCLEOTIDE SEQUENCE [LARGE SCALE GENOMIC DNA]</scope>
</reference>
<keyword evidence="7" id="KW-0804">Transcription</keyword>
<protein>
    <submittedName>
        <fullName evidence="14">Nuclear receptor domain-containing protein</fullName>
    </submittedName>
</protein>
<dbReference type="InterPro" id="IPR013088">
    <property type="entry name" value="Znf_NHR/GATA"/>
</dbReference>
<dbReference type="PROSITE" id="PS00031">
    <property type="entry name" value="NUCLEAR_REC_DBD_1"/>
    <property type="match status" value="1"/>
</dbReference>
<evidence type="ECO:0000313" key="12">
    <source>
        <dbReference type="EMBL" id="VDO85302.1"/>
    </source>
</evidence>
<keyword evidence="4" id="KW-0862">Zinc</keyword>
<keyword evidence="13" id="KW-1185">Reference proteome</keyword>
<evidence type="ECO:0000256" key="9">
    <source>
        <dbReference type="ARBA" id="ARBA00023242"/>
    </source>
</evidence>
<evidence type="ECO:0000256" key="2">
    <source>
        <dbReference type="ARBA" id="ARBA00022723"/>
    </source>
</evidence>
<dbReference type="GO" id="GO:0000978">
    <property type="term" value="F:RNA polymerase II cis-regulatory region sequence-specific DNA binding"/>
    <property type="evidence" value="ECO:0007669"/>
    <property type="project" value="TreeGrafter"/>
</dbReference>
<accession>A0A183FRM5</accession>
<evidence type="ECO:0000313" key="14">
    <source>
        <dbReference type="WBParaSite" id="HPBE_0001049901-mRNA-1"/>
    </source>
</evidence>
<reference evidence="14" key="2">
    <citation type="submission" date="2019-09" db="UniProtKB">
        <authorList>
            <consortium name="WormBaseParasite"/>
        </authorList>
    </citation>
    <scope>IDENTIFICATION</scope>
</reference>
<evidence type="ECO:0000256" key="7">
    <source>
        <dbReference type="ARBA" id="ARBA00023163"/>
    </source>
</evidence>
<feature type="compositionally biased region" description="Low complexity" evidence="10">
    <location>
        <begin position="134"/>
        <end position="144"/>
    </location>
</feature>
<dbReference type="GO" id="GO:0008270">
    <property type="term" value="F:zinc ion binding"/>
    <property type="evidence" value="ECO:0007669"/>
    <property type="project" value="UniProtKB-KW"/>
</dbReference>
<dbReference type="GO" id="GO:0000981">
    <property type="term" value="F:DNA-binding transcription factor activity, RNA polymerase II-specific"/>
    <property type="evidence" value="ECO:0007669"/>
    <property type="project" value="TreeGrafter"/>
</dbReference>
<dbReference type="PROSITE" id="PS51030">
    <property type="entry name" value="NUCLEAR_REC_DBD_2"/>
    <property type="match status" value="1"/>
</dbReference>
<comment type="subcellular location">
    <subcellularLocation>
        <location evidence="1">Nucleus</location>
    </subcellularLocation>
</comment>
<evidence type="ECO:0000313" key="13">
    <source>
        <dbReference type="Proteomes" id="UP000050761"/>
    </source>
</evidence>
<feature type="region of interest" description="Disordered" evidence="10">
    <location>
        <begin position="1"/>
        <end position="35"/>
    </location>
</feature>
<name>A0A183FRM5_HELPZ</name>
<evidence type="ECO:0000256" key="4">
    <source>
        <dbReference type="ARBA" id="ARBA00022833"/>
    </source>
</evidence>
<dbReference type="GO" id="GO:0035259">
    <property type="term" value="F:nuclear glucocorticoid receptor binding"/>
    <property type="evidence" value="ECO:0007669"/>
    <property type="project" value="TreeGrafter"/>
</dbReference>